<evidence type="ECO:0000256" key="1">
    <source>
        <dbReference type="SAM" id="MobiDB-lite"/>
    </source>
</evidence>
<dbReference type="EMBL" id="NAJQ01000041">
    <property type="protein sequence ID" value="TKA82065.1"/>
    <property type="molecule type" value="Genomic_DNA"/>
</dbReference>
<reference evidence="2 3" key="1">
    <citation type="submission" date="2017-03" db="EMBL/GenBank/DDBJ databases">
        <title>Genomes of endolithic fungi from Antarctica.</title>
        <authorList>
            <person name="Coleine C."/>
            <person name="Masonjones S."/>
            <person name="Stajich J.E."/>
        </authorList>
    </citation>
    <scope>NUCLEOTIDE SEQUENCE [LARGE SCALE GENOMIC DNA]</scope>
    <source>
        <strain evidence="2 3">CCFEE 5184</strain>
    </source>
</reference>
<proteinExistence type="predicted"/>
<organism evidence="2 3">
    <name type="scientific">Friedmanniomyces simplex</name>
    <dbReference type="NCBI Taxonomy" id="329884"/>
    <lineage>
        <taxon>Eukaryota</taxon>
        <taxon>Fungi</taxon>
        <taxon>Dikarya</taxon>
        <taxon>Ascomycota</taxon>
        <taxon>Pezizomycotina</taxon>
        <taxon>Dothideomycetes</taxon>
        <taxon>Dothideomycetidae</taxon>
        <taxon>Mycosphaerellales</taxon>
        <taxon>Teratosphaeriaceae</taxon>
        <taxon>Friedmanniomyces</taxon>
    </lineage>
</organism>
<comment type="caution">
    <text evidence="2">The sequence shown here is derived from an EMBL/GenBank/DDBJ whole genome shotgun (WGS) entry which is preliminary data.</text>
</comment>
<protein>
    <submittedName>
        <fullName evidence="2">Uncharacterized protein</fullName>
    </submittedName>
</protein>
<evidence type="ECO:0000313" key="3">
    <source>
        <dbReference type="Proteomes" id="UP000309340"/>
    </source>
</evidence>
<evidence type="ECO:0000313" key="2">
    <source>
        <dbReference type="EMBL" id="TKA82065.1"/>
    </source>
</evidence>
<keyword evidence="3" id="KW-1185">Reference proteome</keyword>
<feature type="region of interest" description="Disordered" evidence="1">
    <location>
        <begin position="659"/>
        <end position="682"/>
    </location>
</feature>
<accession>A0A4U0Y3F0</accession>
<dbReference type="Proteomes" id="UP000309340">
    <property type="component" value="Unassembled WGS sequence"/>
</dbReference>
<gene>
    <name evidence="2" type="ORF">B0A55_01511</name>
</gene>
<sequence length="682" mass="76928">MVFQDLKRAPRPRLPDEKTNLLHLPAEIHLQILDSGLSVLDILRLRATHSDFTPLCTSTLAEQVTRLYIHPSAVSVKRVLKICAHPLLARNVTEVVLLGEVRWTEIDQAWKEYRTVDEERTRKKTIREEWGGGRFRAWPLLYPTGKVQKDKKRSAAAGAEAVVPSFGEAYAPLIKALQQLPKLRKISFADRVQGSGWNQTKRDAISTFARRQSQWPALPDEKVKARKFIRITARADAEVLLGLLTCPALPVLTELVITAELPFVAGLLQEQSTLGRLAQLTSIELHFDSFWMPGTKWHTFCHALLANAKQLQHLNLVYKPNSYVTSALTDQSCAAVLSTSLTDERPLLWEGLRSFALVSEAGAESGGSSVSRPLSLLFDLAAFLARHAGTLESVEVGNVVFSTPYELPTDALRSGVKALEKCERLREVEWRVNKFGHHEKCKREKSEATMFGECARKLQCGVYFHSDLGWRECVRHVERVAEELDVELDEEGKGWDFGKATSTTKLYLHPTRSADVLAVRREAHLAERIIEAVVLGMSRKDMMGNQEGFGHWCRDFESDAMPFHYFDNGDCFRYRPWPQFLTRATGGSEPTYTEVVRAMHSGADFSTTYRLLFSALEGLPNLRKMTRADKGLSPGFCQVFDVDIAEKAEKEASFYRREYGGPGQRDASYAKESHQWSDGEFL</sequence>
<dbReference type="AlphaFoldDB" id="A0A4U0Y3F0"/>
<feature type="compositionally biased region" description="Basic and acidic residues" evidence="1">
    <location>
        <begin position="668"/>
        <end position="682"/>
    </location>
</feature>
<name>A0A4U0Y3F0_9PEZI</name>